<feature type="binding site" evidence="5">
    <location>
        <position position="416"/>
    </location>
    <ligand>
        <name>isopentenyl diphosphate</name>
        <dbReference type="ChEBI" id="CHEBI:128769"/>
    </ligand>
</feature>
<comment type="catalytic activity">
    <reaction evidence="5">
        <text>dimethylallyl diphosphate + 2 oxidized [2Fe-2S]-[ferredoxin] + H2O = (2E)-4-hydroxy-3-methylbut-2-enyl diphosphate + 2 reduced [2Fe-2S]-[ferredoxin] + 2 H(+)</text>
        <dbReference type="Rhea" id="RHEA:24825"/>
        <dbReference type="Rhea" id="RHEA-COMP:10000"/>
        <dbReference type="Rhea" id="RHEA-COMP:10001"/>
        <dbReference type="ChEBI" id="CHEBI:15377"/>
        <dbReference type="ChEBI" id="CHEBI:15378"/>
        <dbReference type="ChEBI" id="CHEBI:33737"/>
        <dbReference type="ChEBI" id="CHEBI:33738"/>
        <dbReference type="ChEBI" id="CHEBI:57623"/>
        <dbReference type="ChEBI" id="CHEBI:128753"/>
        <dbReference type="EC" id="1.17.7.4"/>
    </reaction>
</comment>
<dbReference type="CDD" id="cd13944">
    <property type="entry name" value="lytB_ispH"/>
    <property type="match status" value="1"/>
</dbReference>
<dbReference type="Gene3D" id="3.40.50.1580">
    <property type="entry name" value="Nucleoside phosphorylase domain"/>
    <property type="match status" value="1"/>
</dbReference>
<comment type="catalytic activity">
    <reaction evidence="5">
        <text>isopentenyl diphosphate + 2 oxidized [2Fe-2S]-[ferredoxin] + H2O = (2E)-4-hydroxy-3-methylbut-2-enyl diphosphate + 2 reduced [2Fe-2S]-[ferredoxin] + 2 H(+)</text>
        <dbReference type="Rhea" id="RHEA:24488"/>
        <dbReference type="Rhea" id="RHEA-COMP:10000"/>
        <dbReference type="Rhea" id="RHEA-COMP:10001"/>
        <dbReference type="ChEBI" id="CHEBI:15377"/>
        <dbReference type="ChEBI" id="CHEBI:15378"/>
        <dbReference type="ChEBI" id="CHEBI:33737"/>
        <dbReference type="ChEBI" id="CHEBI:33738"/>
        <dbReference type="ChEBI" id="CHEBI:128753"/>
        <dbReference type="ChEBI" id="CHEBI:128769"/>
        <dbReference type="EC" id="1.17.7.4"/>
    </reaction>
</comment>
<reference evidence="8" key="1">
    <citation type="journal article" date="2019" name="Int. J. Syst. Evol. Microbiol.">
        <title>The Global Catalogue of Microorganisms (GCM) 10K type strain sequencing project: providing services to taxonomists for standard genome sequencing and annotation.</title>
        <authorList>
            <consortium name="The Broad Institute Genomics Platform"/>
            <consortium name="The Broad Institute Genome Sequencing Center for Infectious Disease"/>
            <person name="Wu L."/>
            <person name="Ma J."/>
        </authorList>
    </citation>
    <scope>NUCLEOTIDE SEQUENCE [LARGE SCALE GENOMIC DNA]</scope>
    <source>
        <strain evidence="8">CCM 7043</strain>
    </source>
</reference>
<feature type="binding site" evidence="5">
    <location>
        <position position="356"/>
    </location>
    <ligand>
        <name>(2E)-4-hydroxy-3-methylbut-2-enyl diphosphate</name>
        <dbReference type="ChEBI" id="CHEBI:128753"/>
    </ligand>
</feature>
<feature type="binding site" evidence="5">
    <location>
        <position position="266"/>
    </location>
    <ligand>
        <name>isopentenyl diphosphate</name>
        <dbReference type="ChEBI" id="CHEBI:128769"/>
    </ligand>
</feature>
<feature type="binding site" evidence="5">
    <location>
        <position position="204"/>
    </location>
    <ligand>
        <name>[4Fe-4S] cluster</name>
        <dbReference type="ChEBI" id="CHEBI:49883"/>
    </ligand>
</feature>
<feature type="binding site" evidence="5">
    <location>
        <position position="416"/>
    </location>
    <ligand>
        <name>(2E)-4-hydroxy-3-methylbut-2-enyl diphosphate</name>
        <dbReference type="ChEBI" id="CHEBI:128753"/>
    </ligand>
</feature>
<comment type="similarity">
    <text evidence="5">Belongs to the IspH family.</text>
</comment>
<keyword evidence="5 7" id="KW-0560">Oxidoreductase</keyword>
<dbReference type="EC" id="1.17.7.4" evidence="5"/>
<feature type="binding site" evidence="5">
    <location>
        <position position="316"/>
    </location>
    <ligand>
        <name>(2E)-4-hydroxy-3-methylbut-2-enyl diphosphate</name>
        <dbReference type="ChEBI" id="CHEBI:128753"/>
    </ligand>
</feature>
<dbReference type="Gene3D" id="3.40.1010.20">
    <property type="entry name" value="4-hydroxy-3-methylbut-2-enyl diphosphate reductase, catalytic domain"/>
    <property type="match status" value="2"/>
</dbReference>
<protein>
    <recommendedName>
        <fullName evidence="5">4-hydroxy-3-methylbut-2-enyl diphosphate reductase</fullName>
        <shortName evidence="5">HMBPP reductase</shortName>
        <ecNumber evidence="5">1.17.7.4</ecNumber>
    </recommendedName>
</protein>
<feature type="binding site" evidence="5">
    <location>
        <position position="386"/>
    </location>
    <ligand>
        <name>[4Fe-4S] cluster</name>
        <dbReference type="ChEBI" id="CHEBI:49883"/>
    </ligand>
</feature>
<feature type="binding site" evidence="5">
    <location>
        <position position="233"/>
    </location>
    <ligand>
        <name>(2E)-4-hydroxy-3-methylbut-2-enyl diphosphate</name>
        <dbReference type="ChEBI" id="CHEBI:128753"/>
    </ligand>
</feature>
<feature type="binding site" evidence="5">
    <location>
        <position position="415"/>
    </location>
    <ligand>
        <name>(2E)-4-hydroxy-3-methylbut-2-enyl diphosphate</name>
        <dbReference type="ChEBI" id="CHEBI:128753"/>
    </ligand>
</feature>
<feature type="binding site" evidence="5">
    <location>
        <position position="415"/>
    </location>
    <ligand>
        <name>isopentenyl diphosphate</name>
        <dbReference type="ChEBI" id="CHEBI:128769"/>
    </ligand>
</feature>
<name>A0ABW4ENP0_9PSEU</name>
<keyword evidence="4 5" id="KW-0411">Iron-sulfur</keyword>
<dbReference type="Pfam" id="PF02401">
    <property type="entry name" value="LYTB"/>
    <property type="match status" value="1"/>
</dbReference>
<feature type="binding site" evidence="5">
    <location>
        <position position="266"/>
    </location>
    <ligand>
        <name>dimethylallyl diphosphate</name>
        <dbReference type="ChEBI" id="CHEBI:57623"/>
    </ligand>
</feature>
<comment type="pathway">
    <text evidence="5">Isoprenoid biosynthesis; isopentenyl diphosphate biosynthesis via DXP pathway; isopentenyl diphosphate from 1-deoxy-D-xylulose 5-phosphate: step 6/6.</text>
</comment>
<evidence type="ECO:0000256" key="5">
    <source>
        <dbReference type="HAMAP-Rule" id="MF_00191"/>
    </source>
</evidence>
<dbReference type="InterPro" id="IPR000845">
    <property type="entry name" value="Nucleoside_phosphorylase_d"/>
</dbReference>
<feature type="binding site" evidence="5">
    <location>
        <position position="266"/>
    </location>
    <ligand>
        <name>(2E)-4-hydroxy-3-methylbut-2-enyl diphosphate</name>
        <dbReference type="ChEBI" id="CHEBI:128753"/>
    </ligand>
</feature>
<dbReference type="Proteomes" id="UP001597114">
    <property type="component" value="Unassembled WGS sequence"/>
</dbReference>
<dbReference type="RefSeq" id="WP_344724777.1">
    <property type="nucleotide sequence ID" value="NZ_BAAAUS010000027.1"/>
</dbReference>
<evidence type="ECO:0000256" key="1">
    <source>
        <dbReference type="ARBA" id="ARBA00022485"/>
    </source>
</evidence>
<dbReference type="GO" id="GO:0051745">
    <property type="term" value="F:4-hydroxy-3-methylbut-2-enyl diphosphate reductase activity"/>
    <property type="evidence" value="ECO:0007669"/>
    <property type="project" value="UniProtKB-EC"/>
</dbReference>
<feature type="binding site" evidence="5">
    <location>
        <position position="458"/>
    </location>
    <ligand>
        <name>dimethylallyl diphosphate</name>
        <dbReference type="ChEBI" id="CHEBI:57623"/>
    </ligand>
</feature>
<keyword evidence="1 5" id="KW-0004">4Fe-4S</keyword>
<proteinExistence type="inferred from homology"/>
<dbReference type="Gene3D" id="3.40.50.11270">
    <property type="match status" value="1"/>
</dbReference>
<dbReference type="HAMAP" id="MF_00191">
    <property type="entry name" value="IspH"/>
    <property type="match status" value="1"/>
</dbReference>
<evidence type="ECO:0000313" key="8">
    <source>
        <dbReference type="Proteomes" id="UP001597114"/>
    </source>
</evidence>
<dbReference type="EMBL" id="JBHUCO010000001">
    <property type="protein sequence ID" value="MFD1516032.1"/>
    <property type="molecule type" value="Genomic_DNA"/>
</dbReference>
<feature type="domain" description="Nucleoside phosphorylase" evidence="6">
    <location>
        <begin position="26"/>
        <end position="157"/>
    </location>
</feature>
<evidence type="ECO:0000256" key="4">
    <source>
        <dbReference type="ARBA" id="ARBA00023014"/>
    </source>
</evidence>
<accession>A0ABW4ENP0</accession>
<evidence type="ECO:0000256" key="3">
    <source>
        <dbReference type="ARBA" id="ARBA00023004"/>
    </source>
</evidence>
<comment type="caution">
    <text evidence="7">The sequence shown here is derived from an EMBL/GenBank/DDBJ whole genome shotgun (WGS) entry which is preliminary data.</text>
</comment>
<evidence type="ECO:0000256" key="2">
    <source>
        <dbReference type="ARBA" id="ARBA00022723"/>
    </source>
</evidence>
<gene>
    <name evidence="5 7" type="primary">ispH</name>
    <name evidence="7" type="ORF">ACFSJD_00950</name>
</gene>
<keyword evidence="2 5" id="KW-0479">Metal-binding</keyword>
<dbReference type="SUPFAM" id="SSF53167">
    <property type="entry name" value="Purine and uridine phosphorylases"/>
    <property type="match status" value="1"/>
</dbReference>
<feature type="binding site" evidence="5">
    <location>
        <position position="316"/>
    </location>
    <ligand>
        <name>dimethylallyl diphosphate</name>
        <dbReference type="ChEBI" id="CHEBI:57623"/>
    </ligand>
</feature>
<dbReference type="Pfam" id="PF01048">
    <property type="entry name" value="PNP_UDP_1"/>
    <property type="match status" value="1"/>
</dbReference>
<feature type="binding site" evidence="5">
    <location>
        <position position="316"/>
    </location>
    <ligand>
        <name>isopentenyl diphosphate</name>
        <dbReference type="ChEBI" id="CHEBI:128769"/>
    </ligand>
</feature>
<dbReference type="NCBIfam" id="TIGR00216">
    <property type="entry name" value="ispH_lytB"/>
    <property type="match status" value="1"/>
</dbReference>
<dbReference type="PANTHER" id="PTHR30426:SF0">
    <property type="entry name" value="4-HYDROXY-3-METHYLBUT-2-ENYL DIPHOSPHATE REDUCTASE"/>
    <property type="match status" value="1"/>
</dbReference>
<keyword evidence="5" id="KW-0414">Isoprene biosynthesis</keyword>
<feature type="binding site" evidence="5">
    <location>
        <position position="458"/>
    </location>
    <ligand>
        <name>isopentenyl diphosphate</name>
        <dbReference type="ChEBI" id="CHEBI:128769"/>
    </ligand>
</feature>
<evidence type="ECO:0000259" key="6">
    <source>
        <dbReference type="Pfam" id="PF01048"/>
    </source>
</evidence>
<dbReference type="InterPro" id="IPR003451">
    <property type="entry name" value="LytB/IspH"/>
</dbReference>
<feature type="binding site" evidence="5">
    <location>
        <position position="288"/>
    </location>
    <ligand>
        <name>[4Fe-4S] cluster</name>
        <dbReference type="ChEBI" id="CHEBI:49883"/>
    </ligand>
</feature>
<sequence length="498" mass="52641">MRNPVVCTPLRAERIAVGRRPGAAQVVRTGFGPRRSRAAAHRIAAGGARPVLVAGVAGALDARLRPGDLVVADEVRGDGVEPVMVPSAVPLAAALRRVGLRVHVGPVFSSPSVVDGDRRSELARTGALAVDMESAWLADAAAGGPFAVVRAVVDTPDAPLYRPSTLVHGLRALRSLRRAAPALDDWLAATAPRTVELAEPRSFCAGVERAIDVVDRALDRYGAPVYVRRQIVHNAHVVRGLERRGAVFVQEVEEIPRGAVAVLAAHGVAPAVRAQARGRDLSVIDATCPLVAKVHSEVRRYSERGDTVFLIGHADHEEVEGTVGEAPQQVVVVEDVAAARSVQPRDAQHVAYAMQTTLAADEAEEIALVLRDRFPELAGPRRDDICYATTNRQRAVRAVAQKADLVLVVGSPNSSNSLRLVEVAGREGTPAHLVDDVGELDLRWLAGVRRVGVTAGASAPDHLVDEVVSCLSGLGPVTVTTATTGTEDVSFTLPKEVS</sequence>
<feature type="binding site" evidence="5">
    <location>
        <position position="233"/>
    </location>
    <ligand>
        <name>dimethylallyl diphosphate</name>
        <dbReference type="ChEBI" id="CHEBI:57623"/>
    </ligand>
</feature>
<feature type="binding site" evidence="5">
    <location>
        <position position="458"/>
    </location>
    <ligand>
        <name>(2E)-4-hydroxy-3-methylbut-2-enyl diphosphate</name>
        <dbReference type="ChEBI" id="CHEBI:128753"/>
    </ligand>
</feature>
<feature type="binding site" evidence="5">
    <location>
        <position position="233"/>
    </location>
    <ligand>
        <name>isopentenyl diphosphate</name>
        <dbReference type="ChEBI" id="CHEBI:128769"/>
    </ligand>
</feature>
<evidence type="ECO:0000313" key="7">
    <source>
        <dbReference type="EMBL" id="MFD1516032.1"/>
    </source>
</evidence>
<comment type="cofactor">
    <cofactor evidence="5">
        <name>[4Fe-4S] cluster</name>
        <dbReference type="ChEBI" id="CHEBI:49883"/>
    </cofactor>
    <text evidence="5">Binds 1 [4Fe-4S] cluster per subunit.</text>
</comment>
<comment type="function">
    <text evidence="5">Catalyzes the conversion of 1-hydroxy-2-methyl-2-(E)-butenyl 4-diphosphate (HMBPP) into a mixture of isopentenyl diphosphate (IPP) and dimethylallyl diphosphate (DMAPP). Acts in the terminal step of the DOXP/MEP pathway for isoprenoid precursor biosynthesis.</text>
</comment>
<keyword evidence="3 5" id="KW-0408">Iron</keyword>
<dbReference type="NCBIfam" id="NF002190">
    <property type="entry name" value="PRK01045.1-4"/>
    <property type="match status" value="1"/>
</dbReference>
<feature type="binding site" evidence="5">
    <location>
        <position position="415"/>
    </location>
    <ligand>
        <name>dimethylallyl diphosphate</name>
        <dbReference type="ChEBI" id="CHEBI:57623"/>
    </ligand>
</feature>
<feature type="binding site" evidence="5">
    <location>
        <position position="414"/>
    </location>
    <ligand>
        <name>(2E)-4-hydroxy-3-methylbut-2-enyl diphosphate</name>
        <dbReference type="ChEBI" id="CHEBI:128753"/>
    </ligand>
</feature>
<comment type="pathway">
    <text evidence="5">Isoprenoid biosynthesis; dimethylallyl diphosphate biosynthesis; dimethylallyl diphosphate from (2E)-4-hydroxy-3-methylbutenyl diphosphate: step 1/1.</text>
</comment>
<feature type="binding site" evidence="5">
    <location>
        <position position="414"/>
    </location>
    <ligand>
        <name>dimethylallyl diphosphate</name>
        <dbReference type="ChEBI" id="CHEBI:57623"/>
    </ligand>
</feature>
<feature type="binding site" evidence="5">
    <location>
        <position position="414"/>
    </location>
    <ligand>
        <name>isopentenyl diphosphate</name>
        <dbReference type="ChEBI" id="CHEBI:128769"/>
    </ligand>
</feature>
<organism evidence="7 8">
    <name type="scientific">Pseudonocardia yunnanensis</name>
    <dbReference type="NCBI Taxonomy" id="58107"/>
    <lineage>
        <taxon>Bacteria</taxon>
        <taxon>Bacillati</taxon>
        <taxon>Actinomycetota</taxon>
        <taxon>Actinomycetes</taxon>
        <taxon>Pseudonocardiales</taxon>
        <taxon>Pseudonocardiaceae</taxon>
        <taxon>Pseudonocardia</taxon>
    </lineage>
</organism>
<feature type="binding site" evidence="5">
    <location>
        <position position="416"/>
    </location>
    <ligand>
        <name>dimethylallyl diphosphate</name>
        <dbReference type="ChEBI" id="CHEBI:57623"/>
    </ligand>
</feature>
<feature type="active site" description="Proton donor" evidence="5">
    <location>
        <position position="318"/>
    </location>
</feature>
<keyword evidence="8" id="KW-1185">Reference proteome</keyword>
<dbReference type="InterPro" id="IPR035994">
    <property type="entry name" value="Nucleoside_phosphorylase_sf"/>
</dbReference>
<dbReference type="PANTHER" id="PTHR30426">
    <property type="entry name" value="4-HYDROXY-3-METHYLBUT-2-ENYL DIPHOSPHATE REDUCTASE"/>
    <property type="match status" value="1"/>
</dbReference>